<accession>A0ABD0KPV0</accession>
<feature type="compositionally biased region" description="Basic and acidic residues" evidence="1">
    <location>
        <begin position="1"/>
        <end position="15"/>
    </location>
</feature>
<keyword evidence="3" id="KW-1185">Reference proteome</keyword>
<comment type="caution">
    <text evidence="2">The sequence shown here is derived from an EMBL/GenBank/DDBJ whole genome shotgun (WGS) entry which is preliminary data.</text>
</comment>
<organism evidence="2 3">
    <name type="scientific">Batillaria attramentaria</name>
    <dbReference type="NCBI Taxonomy" id="370345"/>
    <lineage>
        <taxon>Eukaryota</taxon>
        <taxon>Metazoa</taxon>
        <taxon>Spiralia</taxon>
        <taxon>Lophotrochozoa</taxon>
        <taxon>Mollusca</taxon>
        <taxon>Gastropoda</taxon>
        <taxon>Caenogastropoda</taxon>
        <taxon>Sorbeoconcha</taxon>
        <taxon>Cerithioidea</taxon>
        <taxon>Batillariidae</taxon>
        <taxon>Batillaria</taxon>
    </lineage>
</organism>
<proteinExistence type="predicted"/>
<dbReference type="Proteomes" id="UP001519460">
    <property type="component" value="Unassembled WGS sequence"/>
</dbReference>
<protein>
    <submittedName>
        <fullName evidence="2">Uncharacterized protein</fullName>
    </submittedName>
</protein>
<reference evidence="2 3" key="1">
    <citation type="journal article" date="2023" name="Sci. Data">
        <title>Genome assembly of the Korean intertidal mud-creeper Batillaria attramentaria.</title>
        <authorList>
            <person name="Patra A.K."/>
            <person name="Ho P.T."/>
            <person name="Jun S."/>
            <person name="Lee S.J."/>
            <person name="Kim Y."/>
            <person name="Won Y.J."/>
        </authorList>
    </citation>
    <scope>NUCLEOTIDE SEQUENCE [LARGE SCALE GENOMIC DNA]</scope>
    <source>
        <strain evidence="2">Wonlab-2016</strain>
    </source>
</reference>
<sequence>MSLAKRDITTLREQDTSSSLPNVAHHHHHPCKTWHIATPVERGTSSSLLNLAHYQPCRTWHIIIVALLDTSSTFSNGFDTQHPPCQTP</sequence>
<evidence type="ECO:0000313" key="2">
    <source>
        <dbReference type="EMBL" id="KAK7488976.1"/>
    </source>
</evidence>
<gene>
    <name evidence="2" type="ORF">BaRGS_00019780</name>
</gene>
<evidence type="ECO:0000313" key="3">
    <source>
        <dbReference type="Proteomes" id="UP001519460"/>
    </source>
</evidence>
<dbReference type="AlphaFoldDB" id="A0ABD0KPV0"/>
<name>A0ABD0KPV0_9CAEN</name>
<dbReference type="EMBL" id="JACVVK020000144">
    <property type="protein sequence ID" value="KAK7488976.1"/>
    <property type="molecule type" value="Genomic_DNA"/>
</dbReference>
<evidence type="ECO:0000256" key="1">
    <source>
        <dbReference type="SAM" id="MobiDB-lite"/>
    </source>
</evidence>
<feature type="region of interest" description="Disordered" evidence="1">
    <location>
        <begin position="1"/>
        <end position="26"/>
    </location>
</feature>